<dbReference type="GO" id="GO:0000049">
    <property type="term" value="F:tRNA binding"/>
    <property type="evidence" value="ECO:0007669"/>
    <property type="project" value="InterPro"/>
</dbReference>
<dbReference type="InterPro" id="IPR001412">
    <property type="entry name" value="aa-tRNA-synth_I_CS"/>
</dbReference>
<evidence type="ECO:0000256" key="3">
    <source>
        <dbReference type="ARBA" id="ARBA00013165"/>
    </source>
</evidence>
<feature type="domain" description="Aminoacyl-tRNA synthetase class Ia" evidence="13">
    <location>
        <begin position="78"/>
        <end position="698"/>
    </location>
</feature>
<dbReference type="CDD" id="cd07960">
    <property type="entry name" value="Anticodon_Ia_Ile_BEm"/>
    <property type="match status" value="1"/>
</dbReference>
<evidence type="ECO:0000256" key="9">
    <source>
        <dbReference type="ARBA" id="ARBA00032665"/>
    </source>
</evidence>
<dbReference type="Gene3D" id="3.90.740.10">
    <property type="entry name" value="Valyl/Leucyl/Isoleucyl-tRNA synthetase, editing domain"/>
    <property type="match status" value="1"/>
</dbReference>
<dbReference type="SUPFAM" id="SSF47323">
    <property type="entry name" value="Anticodon-binding domain of a subclass of class I aminoacyl-tRNA synthetases"/>
    <property type="match status" value="1"/>
</dbReference>
<dbReference type="PaxDb" id="284590-Q6CR49"/>
<dbReference type="FunCoup" id="Q6CR49">
    <property type="interactions" value="767"/>
</dbReference>
<comment type="catalytic activity">
    <reaction evidence="10">
        <text>tRNA(Ile) + L-isoleucine + ATP = L-isoleucyl-tRNA(Ile) + AMP + diphosphate</text>
        <dbReference type="Rhea" id="RHEA:11060"/>
        <dbReference type="Rhea" id="RHEA-COMP:9666"/>
        <dbReference type="Rhea" id="RHEA-COMP:9695"/>
        <dbReference type="ChEBI" id="CHEBI:30616"/>
        <dbReference type="ChEBI" id="CHEBI:33019"/>
        <dbReference type="ChEBI" id="CHEBI:58045"/>
        <dbReference type="ChEBI" id="CHEBI:78442"/>
        <dbReference type="ChEBI" id="CHEBI:78528"/>
        <dbReference type="ChEBI" id="CHEBI:456215"/>
        <dbReference type="EC" id="6.1.1.5"/>
    </reaction>
</comment>
<name>Q6CR49_KLULA</name>
<dbReference type="GO" id="GO:0004822">
    <property type="term" value="F:isoleucine-tRNA ligase activity"/>
    <property type="evidence" value="ECO:0007669"/>
    <property type="project" value="UniProtKB-EC"/>
</dbReference>
<comment type="similarity">
    <text evidence="2 12">Belongs to the class-I aminoacyl-tRNA synthetase family.</text>
</comment>
<dbReference type="PANTHER" id="PTHR42765:SF1">
    <property type="entry name" value="ISOLEUCINE--TRNA LIGASE, MITOCHONDRIAL"/>
    <property type="match status" value="1"/>
</dbReference>
<dbReference type="STRING" id="284590.Q6CR49"/>
<dbReference type="InterPro" id="IPR009080">
    <property type="entry name" value="tRNAsynth_Ia_anticodon-bd"/>
</dbReference>
<dbReference type="InterPro" id="IPR002301">
    <property type="entry name" value="Ile-tRNA-ligase"/>
</dbReference>
<evidence type="ECO:0000313" key="15">
    <source>
        <dbReference type="EMBL" id="CAH00686.1"/>
    </source>
</evidence>
<evidence type="ECO:0000313" key="16">
    <source>
        <dbReference type="Proteomes" id="UP000000598"/>
    </source>
</evidence>
<dbReference type="InterPro" id="IPR014729">
    <property type="entry name" value="Rossmann-like_a/b/a_fold"/>
</dbReference>
<evidence type="ECO:0000256" key="12">
    <source>
        <dbReference type="RuleBase" id="RU363035"/>
    </source>
</evidence>
<evidence type="ECO:0000256" key="1">
    <source>
        <dbReference type="ARBA" id="ARBA00004173"/>
    </source>
</evidence>
<organism evidence="15 16">
    <name type="scientific">Kluyveromyces lactis (strain ATCC 8585 / CBS 2359 / DSM 70799 / NBRC 1267 / NRRL Y-1140 / WM37)</name>
    <name type="common">Yeast</name>
    <name type="synonym">Candida sphaerica</name>
    <dbReference type="NCBI Taxonomy" id="284590"/>
    <lineage>
        <taxon>Eukaryota</taxon>
        <taxon>Fungi</taxon>
        <taxon>Dikarya</taxon>
        <taxon>Ascomycota</taxon>
        <taxon>Saccharomycotina</taxon>
        <taxon>Saccharomycetes</taxon>
        <taxon>Saccharomycetales</taxon>
        <taxon>Saccharomycetaceae</taxon>
        <taxon>Kluyveromyces</taxon>
    </lineage>
</organism>
<dbReference type="HAMAP" id="MF_02002">
    <property type="entry name" value="Ile_tRNA_synth_type1"/>
    <property type="match status" value="1"/>
</dbReference>
<feature type="domain" description="Methionyl/Valyl/Leucyl/Isoleucyl-tRNA synthetase anticodon-binding" evidence="14">
    <location>
        <begin position="744"/>
        <end position="862"/>
    </location>
</feature>
<dbReference type="HOGENOM" id="CLU_001493_7_2_1"/>
<accession>Q6CR49</accession>
<dbReference type="InterPro" id="IPR033708">
    <property type="entry name" value="Anticodon_Ile_BEm"/>
</dbReference>
<keyword evidence="7 12" id="KW-0648">Protein biosynthesis</keyword>
<dbReference type="InterPro" id="IPR002300">
    <property type="entry name" value="aa-tRNA-synth_Ia"/>
</dbReference>
<evidence type="ECO:0000256" key="8">
    <source>
        <dbReference type="ARBA" id="ARBA00023146"/>
    </source>
</evidence>
<dbReference type="KEGG" id="kla:KLLA0_D11858g"/>
<dbReference type="Pfam" id="PF08264">
    <property type="entry name" value="Anticodon_1"/>
    <property type="match status" value="1"/>
</dbReference>
<dbReference type="PROSITE" id="PS00178">
    <property type="entry name" value="AA_TRNA_LIGASE_I"/>
    <property type="match status" value="1"/>
</dbReference>
<evidence type="ECO:0000256" key="5">
    <source>
        <dbReference type="ARBA" id="ARBA00022741"/>
    </source>
</evidence>
<dbReference type="GO" id="GO:0005739">
    <property type="term" value="C:mitochondrion"/>
    <property type="evidence" value="ECO:0007669"/>
    <property type="project" value="UniProtKB-SubCell"/>
</dbReference>
<dbReference type="Gene3D" id="1.10.730.20">
    <property type="match status" value="1"/>
</dbReference>
<dbReference type="eggNOG" id="KOG0433">
    <property type="taxonomic scope" value="Eukaryota"/>
</dbReference>
<dbReference type="InterPro" id="IPR009008">
    <property type="entry name" value="Val/Leu/Ile-tRNA-synth_edit"/>
</dbReference>
<dbReference type="InterPro" id="IPR023585">
    <property type="entry name" value="Ile-tRNA-ligase_type1"/>
</dbReference>
<keyword evidence="4 12" id="KW-0436">Ligase</keyword>
<dbReference type="Gene3D" id="3.40.50.620">
    <property type="entry name" value="HUPs"/>
    <property type="match status" value="2"/>
</dbReference>
<keyword evidence="8 12" id="KW-0030">Aminoacyl-tRNA synthetase</keyword>
<comment type="subcellular location">
    <subcellularLocation>
        <location evidence="1">Mitochondrion</location>
    </subcellularLocation>
</comment>
<dbReference type="Proteomes" id="UP000000598">
    <property type="component" value="Chromosome D"/>
</dbReference>
<dbReference type="GO" id="GO:0002161">
    <property type="term" value="F:aminoacyl-tRNA deacylase activity"/>
    <property type="evidence" value="ECO:0007669"/>
    <property type="project" value="InterPro"/>
</dbReference>
<evidence type="ECO:0000259" key="14">
    <source>
        <dbReference type="Pfam" id="PF08264"/>
    </source>
</evidence>
<reference evidence="15 16" key="1">
    <citation type="journal article" date="2004" name="Nature">
        <title>Genome evolution in yeasts.</title>
        <authorList>
            <consortium name="Genolevures"/>
            <person name="Dujon B."/>
            <person name="Sherman D."/>
            <person name="Fischer G."/>
            <person name="Durrens P."/>
            <person name="Casaregola S."/>
            <person name="Lafontaine I."/>
            <person name="de Montigny J."/>
            <person name="Marck C."/>
            <person name="Neuveglise C."/>
            <person name="Talla E."/>
            <person name="Goffard N."/>
            <person name="Frangeul L."/>
            <person name="Aigle M."/>
            <person name="Anthouard V."/>
            <person name="Babour A."/>
            <person name="Barbe V."/>
            <person name="Barnay S."/>
            <person name="Blanchin S."/>
            <person name="Beckerich J.M."/>
            <person name="Beyne E."/>
            <person name="Bleykasten C."/>
            <person name="Boisrame A."/>
            <person name="Boyer J."/>
            <person name="Cattolico L."/>
            <person name="Confanioleri F."/>
            <person name="de Daruvar A."/>
            <person name="Despons L."/>
            <person name="Fabre E."/>
            <person name="Fairhead C."/>
            <person name="Ferry-Dumazet H."/>
            <person name="Groppi A."/>
            <person name="Hantraye F."/>
            <person name="Hennequin C."/>
            <person name="Jauniaux N."/>
            <person name="Joyet P."/>
            <person name="Kachouri R."/>
            <person name="Kerrest A."/>
            <person name="Koszul R."/>
            <person name="Lemaire M."/>
            <person name="Lesur I."/>
            <person name="Ma L."/>
            <person name="Muller H."/>
            <person name="Nicaud J.M."/>
            <person name="Nikolski M."/>
            <person name="Oztas S."/>
            <person name="Ozier-Kalogeropoulos O."/>
            <person name="Pellenz S."/>
            <person name="Potier S."/>
            <person name="Richard G.F."/>
            <person name="Straub M.L."/>
            <person name="Suleau A."/>
            <person name="Swennene D."/>
            <person name="Tekaia F."/>
            <person name="Wesolowski-Louvel M."/>
            <person name="Westhof E."/>
            <person name="Wirth B."/>
            <person name="Zeniou-Meyer M."/>
            <person name="Zivanovic I."/>
            <person name="Bolotin-Fukuhara M."/>
            <person name="Thierry A."/>
            <person name="Bouchier C."/>
            <person name="Caudron B."/>
            <person name="Scarpelli C."/>
            <person name="Gaillardin C."/>
            <person name="Weissenbach J."/>
            <person name="Wincker P."/>
            <person name="Souciet J.L."/>
        </authorList>
    </citation>
    <scope>NUCLEOTIDE SEQUENCE [LARGE SCALE GENOMIC DNA]</scope>
    <source>
        <strain evidence="16">ATCC 8585 / CBS 2359 / DSM 70799 / NBRC 1267 / NRRL Y-1140 / WM37</strain>
    </source>
</reference>
<dbReference type="Pfam" id="PF00133">
    <property type="entry name" value="tRNA-synt_1"/>
    <property type="match status" value="1"/>
</dbReference>
<dbReference type="NCBIfam" id="TIGR00392">
    <property type="entry name" value="ileS"/>
    <property type="match status" value="1"/>
</dbReference>
<dbReference type="InParanoid" id="Q6CR49"/>
<dbReference type="GO" id="GO:0005524">
    <property type="term" value="F:ATP binding"/>
    <property type="evidence" value="ECO:0007669"/>
    <property type="project" value="UniProtKB-KW"/>
</dbReference>
<proteinExistence type="inferred from homology"/>
<dbReference type="EC" id="6.1.1.5" evidence="3"/>
<evidence type="ECO:0000256" key="11">
    <source>
        <dbReference type="ARBA" id="ARBA00068280"/>
    </source>
</evidence>
<dbReference type="FunFam" id="3.40.50.620:FF:000111">
    <property type="entry name" value="Mitochondrial isoleucyl-tRNA synthetase"/>
    <property type="match status" value="1"/>
</dbReference>
<keyword evidence="6 12" id="KW-0067">ATP-binding</keyword>
<dbReference type="GO" id="GO:0032543">
    <property type="term" value="P:mitochondrial translation"/>
    <property type="evidence" value="ECO:0007669"/>
    <property type="project" value="TreeGrafter"/>
</dbReference>
<dbReference type="SUPFAM" id="SSF50677">
    <property type="entry name" value="ValRS/IleRS/LeuRS editing domain"/>
    <property type="match status" value="1"/>
</dbReference>
<evidence type="ECO:0000256" key="10">
    <source>
        <dbReference type="ARBA" id="ARBA00048359"/>
    </source>
</evidence>
<dbReference type="InterPro" id="IPR050081">
    <property type="entry name" value="Ile-tRNA_ligase"/>
</dbReference>
<gene>
    <name evidence="15" type="ORF">KLLA0_D11858g</name>
</gene>
<dbReference type="OMA" id="PVYWGTE"/>
<evidence type="ECO:0000256" key="2">
    <source>
        <dbReference type="ARBA" id="ARBA00005594"/>
    </source>
</evidence>
<keyword evidence="5 12" id="KW-0547">Nucleotide-binding</keyword>
<dbReference type="EMBL" id="CR382124">
    <property type="protein sequence ID" value="CAH00686.1"/>
    <property type="molecule type" value="Genomic_DNA"/>
</dbReference>
<evidence type="ECO:0000256" key="4">
    <source>
        <dbReference type="ARBA" id="ARBA00022598"/>
    </source>
</evidence>
<dbReference type="CDD" id="cd00818">
    <property type="entry name" value="IleRS_core"/>
    <property type="match status" value="1"/>
</dbReference>
<dbReference type="PRINTS" id="PR00984">
    <property type="entry name" value="TRNASYNTHILE"/>
</dbReference>
<dbReference type="Gene3D" id="1.10.10.830">
    <property type="entry name" value="Ile-tRNA synthetase CP2 domain-like"/>
    <property type="match status" value="1"/>
</dbReference>
<evidence type="ECO:0000259" key="13">
    <source>
        <dbReference type="Pfam" id="PF00133"/>
    </source>
</evidence>
<keyword evidence="16" id="KW-1185">Reference proteome</keyword>
<sequence>MLRAFTTVRNASSHSYQKTLRLPKTKFPNRSNLQKTLDQLLPQSSQQTYSQQYSKLLTKLSKIEQCPDDMKLQFLRENVFILHDGPPYANGDLHLGHALNKILKDIINRFQLLNGKHVVYIPGWDCHGLPIELKALNKLNDQLDRISPTKIRSIARAHAQKTIKSQRQQFEQFGILTNWDTNYVTMDPKFEINQLSVFQELFRKKLIKRQRKPVYWGTETKTALAEGELEYKEDHISIAAYVKFPLTEESKSVLGFPEAPVSFLIWTSTPWTLLSNRAICFNQSLDYVLIKHNGEYMIVEKNLADKLDFLSGFELVKDLDGNFLSHLKYTNPILKDNVTRPLFHGDHVTSVTGTGLVHTAPGHGHEDYIIGIQNFLEIFSPVDHEGRYNVEELPAHLRDLLKEESGKGRKVLDRTTTEKILSVLKGENMLMHHHEYVHSYPYDWRSKKPIIIRATPQWFADLHDVKTLALRALETVKFVPERGINRLSSFIKTRNEWCISRQRYWGVPIPSLHKRDDPDSVLMNEETISHIIKTIESKGVNSWFAESTVDSMYQWLPKKYHDIAHEYYRGTDTVDVWFDSGSSWNVIADWYKNVAGLQSQLPVPLADIYLEGSDQHRGWFQSSLLTKVASSGMPDAPYKNVITHGFTLDENGIKMSKSIGNTISPGAIIKGDPKANLPALGVDGLRLLVAQSNFTSDVVAGPTVMKHVADALKKFRLTFKFILGNLQETQSHGLIPFSELRRVDQYTLLNLKALSQETKKLYQQYNFSNVLTQVQYHMNNDLSALYFSVTKDSLYSDSLNNKKRLSIQTTLFHILDTYRSIMSPIIPIMVQEVWNYTPKEWINENSSEGVAEIETPFTRQWDSLQDVPSSNDERLESFASNELKILNIFTEKFNRMEDITKTLQVKATIYCSDPSLLPFTAEEMEDLLQVGKLNIEHGNRSDLESISLPSVDIQLLLEESTSDKCPRCWKHNSPSEDTLCNRCEEVINAL</sequence>
<dbReference type="InterPro" id="IPR013155">
    <property type="entry name" value="M/V/L/I-tRNA-synth_anticd-bd"/>
</dbReference>
<evidence type="ECO:0000256" key="7">
    <source>
        <dbReference type="ARBA" id="ARBA00022917"/>
    </source>
</evidence>
<dbReference type="PANTHER" id="PTHR42765">
    <property type="entry name" value="SOLEUCYL-TRNA SYNTHETASE"/>
    <property type="match status" value="1"/>
</dbReference>
<dbReference type="AlphaFoldDB" id="Q6CR49"/>
<protein>
    <recommendedName>
        <fullName evidence="11">Isoleucine--tRNA ligase, mitochondrial</fullName>
        <ecNumber evidence="3">6.1.1.5</ecNumber>
    </recommendedName>
    <alternativeName>
        <fullName evidence="9">Isoleucyl-tRNA synthetase</fullName>
    </alternativeName>
</protein>
<evidence type="ECO:0000256" key="6">
    <source>
        <dbReference type="ARBA" id="ARBA00022840"/>
    </source>
</evidence>
<dbReference type="GO" id="GO:0006428">
    <property type="term" value="P:isoleucyl-tRNA aminoacylation"/>
    <property type="evidence" value="ECO:0007669"/>
    <property type="project" value="InterPro"/>
</dbReference>
<dbReference type="SUPFAM" id="SSF52374">
    <property type="entry name" value="Nucleotidylyl transferase"/>
    <property type="match status" value="1"/>
</dbReference>